<dbReference type="AlphaFoldDB" id="X8E5Q7"/>
<reference evidence="3" key="1">
    <citation type="submission" date="2014-01" db="EMBL/GenBank/DDBJ databases">
        <authorList>
            <person name="Brown-Elliot B."/>
            <person name="Wallace R."/>
            <person name="Lenaerts A."/>
            <person name="Ordway D."/>
            <person name="DeGroote M.A."/>
            <person name="Parker T."/>
            <person name="Sizemore C."/>
            <person name="Tallon L.J."/>
            <person name="Sadzewicz L.K."/>
            <person name="Sengamalay N."/>
            <person name="Fraser C.M."/>
            <person name="Hine E."/>
            <person name="Shefchek K.A."/>
            <person name="Das S.P."/>
            <person name="Tettelin H."/>
        </authorList>
    </citation>
    <scope>NUCLEOTIDE SEQUENCE [LARGE SCALE GENOMIC DNA]</scope>
    <source>
        <strain evidence="3">4042</strain>
    </source>
</reference>
<dbReference type="SUPFAM" id="SSF140459">
    <property type="entry name" value="PE/PPE dimer-like"/>
    <property type="match status" value="1"/>
</dbReference>
<protein>
    <submittedName>
        <fullName evidence="3">PPE family protein</fullName>
    </submittedName>
</protein>
<sequence>MWHGLWGVTAGGQLRQNVYRPGSGPMLAAAAAWDALAANLHSAAAAHGAVVAG</sequence>
<dbReference type="InterPro" id="IPR000030">
    <property type="entry name" value="PPE_dom"/>
</dbReference>
<dbReference type="EMBL" id="JAOB01000006">
    <property type="protein sequence ID" value="EUA76237.1"/>
    <property type="molecule type" value="Genomic_DNA"/>
</dbReference>
<accession>X8E5Q7</accession>
<organism evidence="3">
    <name type="scientific">Mycobacterium xenopi 4042</name>
    <dbReference type="NCBI Taxonomy" id="1299334"/>
    <lineage>
        <taxon>Bacteria</taxon>
        <taxon>Bacillati</taxon>
        <taxon>Actinomycetota</taxon>
        <taxon>Actinomycetes</taxon>
        <taxon>Mycobacteriales</taxon>
        <taxon>Mycobacteriaceae</taxon>
        <taxon>Mycobacterium</taxon>
    </lineage>
</organism>
<gene>
    <name evidence="3" type="ORF">I553_7344</name>
</gene>
<name>X8E5Q7_MYCXE</name>
<comment type="similarity">
    <text evidence="1">Belongs to the mycobacterial PPE family.</text>
</comment>
<dbReference type="Pfam" id="PF00823">
    <property type="entry name" value="PPE"/>
    <property type="match status" value="1"/>
</dbReference>
<evidence type="ECO:0000259" key="2">
    <source>
        <dbReference type="Pfam" id="PF00823"/>
    </source>
</evidence>
<evidence type="ECO:0000313" key="3">
    <source>
        <dbReference type="EMBL" id="EUA76237.1"/>
    </source>
</evidence>
<comment type="caution">
    <text evidence="3">The sequence shown here is derived from an EMBL/GenBank/DDBJ whole genome shotgun (WGS) entry which is preliminary data.</text>
</comment>
<proteinExistence type="inferred from homology"/>
<evidence type="ECO:0000256" key="1">
    <source>
        <dbReference type="ARBA" id="ARBA00010652"/>
    </source>
</evidence>
<dbReference type="Gene3D" id="1.20.1260.20">
    <property type="entry name" value="PPE superfamily"/>
    <property type="match status" value="1"/>
</dbReference>
<feature type="domain" description="PPE" evidence="2">
    <location>
        <begin position="21"/>
        <end position="52"/>
    </location>
</feature>
<dbReference type="InterPro" id="IPR038332">
    <property type="entry name" value="PPE_sf"/>
</dbReference>